<reference evidence="1" key="1">
    <citation type="submission" date="2021-04" db="EMBL/GenBank/DDBJ databases">
        <authorList>
            <person name="Tunstrom K."/>
        </authorList>
    </citation>
    <scope>NUCLEOTIDE SEQUENCE</scope>
</reference>
<dbReference type="OrthoDB" id="2194416at2759"/>
<sequence>MRWTIHMNRNALQAYFRAKEEAYRVMHRFFPEPEPSITITELKNDDLELERLRHAAVPPSDENATAGDAAQVAHADSSMKFPAVVDSDYDGIATYEVEKTGSTLEEAITERRSTLLENHNFPANP</sequence>
<dbReference type="Proteomes" id="UP000691718">
    <property type="component" value="Unassembled WGS sequence"/>
</dbReference>
<dbReference type="AlphaFoldDB" id="A0A8S3XIU9"/>
<comment type="caution">
    <text evidence="1">The sequence shown here is derived from an EMBL/GenBank/DDBJ whole genome shotgun (WGS) entry which is preliminary data.</text>
</comment>
<organism evidence="1 2">
    <name type="scientific">Parnassius apollo</name>
    <name type="common">Apollo butterfly</name>
    <name type="synonym">Papilio apollo</name>
    <dbReference type="NCBI Taxonomy" id="110799"/>
    <lineage>
        <taxon>Eukaryota</taxon>
        <taxon>Metazoa</taxon>
        <taxon>Ecdysozoa</taxon>
        <taxon>Arthropoda</taxon>
        <taxon>Hexapoda</taxon>
        <taxon>Insecta</taxon>
        <taxon>Pterygota</taxon>
        <taxon>Neoptera</taxon>
        <taxon>Endopterygota</taxon>
        <taxon>Lepidoptera</taxon>
        <taxon>Glossata</taxon>
        <taxon>Ditrysia</taxon>
        <taxon>Papilionoidea</taxon>
        <taxon>Papilionidae</taxon>
        <taxon>Parnassiinae</taxon>
        <taxon>Parnassini</taxon>
        <taxon>Parnassius</taxon>
        <taxon>Parnassius</taxon>
    </lineage>
</organism>
<gene>
    <name evidence="1" type="ORF">PAPOLLO_LOCUS17907</name>
</gene>
<name>A0A8S3XIU9_PARAO</name>
<protein>
    <submittedName>
        <fullName evidence="1">(apollo) hypothetical protein</fullName>
    </submittedName>
</protein>
<accession>A0A8S3XIU9</accession>
<dbReference type="EMBL" id="CAJQZP010001153">
    <property type="protein sequence ID" value="CAG5023304.1"/>
    <property type="molecule type" value="Genomic_DNA"/>
</dbReference>
<evidence type="ECO:0000313" key="2">
    <source>
        <dbReference type="Proteomes" id="UP000691718"/>
    </source>
</evidence>
<evidence type="ECO:0000313" key="1">
    <source>
        <dbReference type="EMBL" id="CAG5023304.1"/>
    </source>
</evidence>
<keyword evidence="2" id="KW-1185">Reference proteome</keyword>
<proteinExistence type="predicted"/>